<evidence type="ECO:0000313" key="3">
    <source>
        <dbReference type="Proteomes" id="UP000256514"/>
    </source>
</evidence>
<name>A0A3D8IS46_9HELI</name>
<accession>A0A3D8IS46</accession>
<dbReference type="EMBL" id="NXLT01000002">
    <property type="protein sequence ID" value="RDU67766.1"/>
    <property type="molecule type" value="Genomic_DNA"/>
</dbReference>
<keyword evidence="1" id="KW-1133">Transmembrane helix</keyword>
<gene>
    <name evidence="2" type="ORF">CQA54_02225</name>
</gene>
<dbReference type="AlphaFoldDB" id="A0A3D8IS46"/>
<evidence type="ECO:0000256" key="1">
    <source>
        <dbReference type="SAM" id="Phobius"/>
    </source>
</evidence>
<proteinExistence type="predicted"/>
<evidence type="ECO:0008006" key="4">
    <source>
        <dbReference type="Google" id="ProtNLM"/>
    </source>
</evidence>
<sequence length="394" mass="45397">MKILYYFRCKVLQKFLFFSLSITLLQGLDKILIDSTISTPKAFVHEQVLYTISIKIHQDIFDKIHSLDIARLYLPNIKSIEVERIEGVGDGEYILYQMRYCLYPTQSGIFTIEPLAVQVGFLDSTDDENTHDVFLSPKSPQTTTQTFLSATHQLEVMPLTLDSQDNLYTKTPLYGVSRLITHALTHNVGAGEPLEFDIALESYGDIFDLDFVLDIPNVSIYAAPATISSKQDSDKYLHTLSKRFTLIAQETYEIPSFGYSYVQNTKVYPIASTPYAIHIQDSPIPTYTKKDSLSWWWLWIVLCGISCISIWLWWKRYRTTHKLYVLIANAHSYKALLQEILTHLPHTYAPFATMLEAYLYSQTTSRFSTNFYDKKLLYALAKEFYATHNPKEAL</sequence>
<feature type="transmembrane region" description="Helical" evidence="1">
    <location>
        <begin position="295"/>
        <end position="314"/>
    </location>
</feature>
<keyword evidence="1" id="KW-0812">Transmembrane</keyword>
<keyword evidence="3" id="KW-1185">Reference proteome</keyword>
<reference evidence="2 3" key="1">
    <citation type="submission" date="2018-04" db="EMBL/GenBank/DDBJ databases">
        <title>Novel Campyloabacter and Helicobacter Species and Strains.</title>
        <authorList>
            <person name="Mannion A.J."/>
            <person name="Shen Z."/>
            <person name="Fox J.G."/>
        </authorList>
    </citation>
    <scope>NUCLEOTIDE SEQUENCE [LARGE SCALE GENOMIC DNA]</scope>
    <source>
        <strain evidence="2 3">MIT 12-6600</strain>
    </source>
</reference>
<organism evidence="2 3">
    <name type="scientific">Helicobacter equorum</name>
    <dbReference type="NCBI Taxonomy" id="361872"/>
    <lineage>
        <taxon>Bacteria</taxon>
        <taxon>Pseudomonadati</taxon>
        <taxon>Campylobacterota</taxon>
        <taxon>Epsilonproteobacteria</taxon>
        <taxon>Campylobacterales</taxon>
        <taxon>Helicobacteraceae</taxon>
        <taxon>Helicobacter</taxon>
    </lineage>
</organism>
<protein>
    <recommendedName>
        <fullName evidence="4">Protein BatD</fullName>
    </recommendedName>
</protein>
<comment type="caution">
    <text evidence="2">The sequence shown here is derived from an EMBL/GenBank/DDBJ whole genome shotgun (WGS) entry which is preliminary data.</text>
</comment>
<evidence type="ECO:0000313" key="2">
    <source>
        <dbReference type="EMBL" id="RDU67766.1"/>
    </source>
</evidence>
<dbReference type="Proteomes" id="UP000256514">
    <property type="component" value="Unassembled WGS sequence"/>
</dbReference>
<keyword evidence="1" id="KW-0472">Membrane</keyword>
<dbReference type="OrthoDB" id="5326808at2"/>